<dbReference type="EMBL" id="CP020931">
    <property type="protein sequence ID" value="ARM83258.1"/>
    <property type="molecule type" value="Genomic_DNA"/>
</dbReference>
<dbReference type="InterPro" id="IPR011051">
    <property type="entry name" value="RmlC_Cupin_sf"/>
</dbReference>
<dbReference type="Pfam" id="PF16867">
    <property type="entry name" value="DMSP_lyase"/>
    <property type="match status" value="1"/>
</dbReference>
<dbReference type="InterPro" id="IPR031723">
    <property type="entry name" value="DMSP_lyase"/>
</dbReference>
<sequence length="216" mass="24759">MHRLSDHVDWQYLFREYWHLYRFGSAGGNPIIRSHLKDVRNRLNAELETNPSMEFDQPVELPVCAWLGRALDQGLSERTAPVVRALMRVSDQLTWRYGYERMHKSLARKYAYAELMGPNGPAISRNVILGLVLFGPRCTYPEHSHDGISESYICLSGSVSDSNYSVFTPGSLFFNPPEKAHRMTTGDFEPTLLAYAWTGTEEKLAHQEMNFSGKRR</sequence>
<dbReference type="SUPFAM" id="SSF51182">
    <property type="entry name" value="RmlC-like cupins"/>
    <property type="match status" value="1"/>
</dbReference>
<dbReference type="Gene3D" id="2.60.120.10">
    <property type="entry name" value="Jelly Rolls"/>
    <property type="match status" value="1"/>
</dbReference>
<accession>A0A1W6K751</accession>
<reference evidence="1 2" key="1">
    <citation type="submission" date="2017-04" db="EMBL/GenBank/DDBJ databases">
        <title>Genome Sequence of Marinobacter salarius strain SMR5 Isolated from a culture of the Diatom Skeletonema marinoi.</title>
        <authorList>
            <person name="Topel M."/>
            <person name="Pinder M.I.M."/>
            <person name="Johansson O.N."/>
            <person name="Kourtchenko O."/>
            <person name="Godhe A."/>
            <person name="Clarke A.K."/>
        </authorList>
    </citation>
    <scope>NUCLEOTIDE SEQUENCE [LARGE SCALE GENOMIC DNA]</scope>
    <source>
        <strain evidence="1 2">SMR5</strain>
    </source>
</reference>
<proteinExistence type="predicted"/>
<protein>
    <submittedName>
        <fullName evidence="1">Putative dimethlysulfonioproprionate lyase DddL</fullName>
        <ecNumber evidence="1">4.4.1.3</ecNumber>
    </submittedName>
</protein>
<dbReference type="InterPro" id="IPR014710">
    <property type="entry name" value="RmlC-like_jellyroll"/>
</dbReference>
<gene>
    <name evidence="1" type="primary">dddL</name>
    <name evidence="1" type="ORF">MARSALSMR5_01164</name>
</gene>
<name>A0A1W6K751_9GAMM</name>
<dbReference type="AlphaFoldDB" id="A0A1W6K751"/>
<dbReference type="Proteomes" id="UP000193100">
    <property type="component" value="Chromosome"/>
</dbReference>
<evidence type="ECO:0000313" key="1">
    <source>
        <dbReference type="EMBL" id="ARM83258.1"/>
    </source>
</evidence>
<dbReference type="EC" id="4.4.1.3" evidence="1"/>
<evidence type="ECO:0000313" key="2">
    <source>
        <dbReference type="Proteomes" id="UP000193100"/>
    </source>
</evidence>
<dbReference type="RefSeq" id="WP_085679559.1">
    <property type="nucleotide sequence ID" value="NZ_CP020931.1"/>
</dbReference>
<dbReference type="GeneID" id="77255136"/>
<keyword evidence="1" id="KW-0456">Lyase</keyword>
<dbReference type="GO" id="GO:0047869">
    <property type="term" value="F:dimethylpropiothetin dethiomethylase activity"/>
    <property type="evidence" value="ECO:0007669"/>
    <property type="project" value="UniProtKB-EC"/>
</dbReference>
<organism evidence="1 2">
    <name type="scientific">Marinobacter salarius</name>
    <dbReference type="NCBI Taxonomy" id="1420917"/>
    <lineage>
        <taxon>Bacteria</taxon>
        <taxon>Pseudomonadati</taxon>
        <taxon>Pseudomonadota</taxon>
        <taxon>Gammaproteobacteria</taxon>
        <taxon>Pseudomonadales</taxon>
        <taxon>Marinobacteraceae</taxon>
        <taxon>Marinobacter</taxon>
    </lineage>
</organism>